<accession>U5D9Y8</accession>
<feature type="compositionally biased region" description="Basic and acidic residues" evidence="1">
    <location>
        <begin position="86"/>
        <end position="101"/>
    </location>
</feature>
<evidence type="ECO:0000313" key="3">
    <source>
        <dbReference type="Proteomes" id="UP000017836"/>
    </source>
</evidence>
<dbReference type="OMA" id="MDAQMQE"/>
<dbReference type="HOGENOM" id="CLU_152975_0_0_1"/>
<feature type="region of interest" description="Disordered" evidence="1">
    <location>
        <begin position="61"/>
        <end position="101"/>
    </location>
</feature>
<evidence type="ECO:0000313" key="2">
    <source>
        <dbReference type="EMBL" id="ERN17203.1"/>
    </source>
</evidence>
<dbReference type="AlphaFoldDB" id="U5D9Y8"/>
<reference evidence="3" key="1">
    <citation type="journal article" date="2013" name="Science">
        <title>The Amborella genome and the evolution of flowering plants.</title>
        <authorList>
            <consortium name="Amborella Genome Project"/>
        </authorList>
    </citation>
    <scope>NUCLEOTIDE SEQUENCE [LARGE SCALE GENOMIC DNA]</scope>
</reference>
<feature type="compositionally biased region" description="Acidic residues" evidence="1">
    <location>
        <begin position="71"/>
        <end position="85"/>
    </location>
</feature>
<proteinExistence type="predicted"/>
<evidence type="ECO:0000256" key="1">
    <source>
        <dbReference type="SAM" id="MobiDB-lite"/>
    </source>
</evidence>
<dbReference type="PANTHER" id="PTHR37194">
    <property type="entry name" value="T2E6.7-RELATED"/>
    <property type="match status" value="1"/>
</dbReference>
<dbReference type="EMBL" id="KI392384">
    <property type="protein sequence ID" value="ERN17203.1"/>
    <property type="molecule type" value="Genomic_DNA"/>
</dbReference>
<gene>
    <name evidence="2" type="ORF">AMTR_s00044p00161060</name>
</gene>
<name>U5D9Y8_AMBTC</name>
<protein>
    <submittedName>
        <fullName evidence="2">Uncharacterized protein</fullName>
    </submittedName>
</protein>
<dbReference type="Gramene" id="ERN17203">
    <property type="protein sequence ID" value="ERN17203"/>
    <property type="gene ID" value="AMTR_s00044p00161060"/>
</dbReference>
<organism evidence="2 3">
    <name type="scientific">Amborella trichopoda</name>
    <dbReference type="NCBI Taxonomy" id="13333"/>
    <lineage>
        <taxon>Eukaryota</taxon>
        <taxon>Viridiplantae</taxon>
        <taxon>Streptophyta</taxon>
        <taxon>Embryophyta</taxon>
        <taxon>Tracheophyta</taxon>
        <taxon>Spermatophyta</taxon>
        <taxon>Magnoliopsida</taxon>
        <taxon>Amborellales</taxon>
        <taxon>Amborellaceae</taxon>
        <taxon>Amborella</taxon>
    </lineage>
</organism>
<sequence length="101" mass="11205">VLWMNIEMEGQTCEAGFLPKLNVKATLCLGVEKFNVCVSDGLLSDQLAAMKEECMRILKDHITKNNAPMDVPDEPLEGSSEDEPGDPPKKQTETGRSKKRK</sequence>
<feature type="non-terminal residue" evidence="2">
    <location>
        <position position="1"/>
    </location>
</feature>
<dbReference type="PANTHER" id="PTHR37194:SF2">
    <property type="entry name" value="T2E6.7-RELATED"/>
    <property type="match status" value="1"/>
</dbReference>
<dbReference type="Proteomes" id="UP000017836">
    <property type="component" value="Unassembled WGS sequence"/>
</dbReference>
<dbReference type="eggNOG" id="ENOG502S7GM">
    <property type="taxonomic scope" value="Eukaryota"/>
</dbReference>
<keyword evidence="3" id="KW-1185">Reference proteome</keyword>